<keyword evidence="1" id="KW-1133">Transmembrane helix</keyword>
<dbReference type="Proteomes" id="UP001597534">
    <property type="component" value="Unassembled WGS sequence"/>
</dbReference>
<keyword evidence="1" id="KW-0812">Transmembrane</keyword>
<feature type="transmembrane region" description="Helical" evidence="1">
    <location>
        <begin position="12"/>
        <end position="30"/>
    </location>
</feature>
<comment type="caution">
    <text evidence="2">The sequence shown here is derived from an EMBL/GenBank/DDBJ whole genome shotgun (WGS) entry which is preliminary data.</text>
</comment>
<protein>
    <submittedName>
        <fullName evidence="2">Uncharacterized protein</fullName>
    </submittedName>
</protein>
<organism evidence="2 3">
    <name type="scientific">Flavobacterium chuncheonense</name>
    <dbReference type="NCBI Taxonomy" id="2026653"/>
    <lineage>
        <taxon>Bacteria</taxon>
        <taxon>Pseudomonadati</taxon>
        <taxon>Bacteroidota</taxon>
        <taxon>Flavobacteriia</taxon>
        <taxon>Flavobacteriales</taxon>
        <taxon>Flavobacteriaceae</taxon>
        <taxon>Flavobacterium</taxon>
    </lineage>
</organism>
<proteinExistence type="predicted"/>
<name>A0ABW5YJX4_9FLAO</name>
<dbReference type="EMBL" id="JBHUPC010000012">
    <property type="protein sequence ID" value="MFD2891197.1"/>
    <property type="molecule type" value="Genomic_DNA"/>
</dbReference>
<dbReference type="RefSeq" id="WP_379810750.1">
    <property type="nucleotide sequence ID" value="NZ_JBHUPC010000012.1"/>
</dbReference>
<evidence type="ECO:0000313" key="2">
    <source>
        <dbReference type="EMBL" id="MFD2891197.1"/>
    </source>
</evidence>
<reference evidence="3" key="1">
    <citation type="journal article" date="2019" name="Int. J. Syst. Evol. Microbiol.">
        <title>The Global Catalogue of Microorganisms (GCM) 10K type strain sequencing project: providing services to taxonomists for standard genome sequencing and annotation.</title>
        <authorList>
            <consortium name="The Broad Institute Genomics Platform"/>
            <consortium name="The Broad Institute Genome Sequencing Center for Infectious Disease"/>
            <person name="Wu L."/>
            <person name="Ma J."/>
        </authorList>
    </citation>
    <scope>NUCLEOTIDE SEQUENCE [LARGE SCALE GENOMIC DNA]</scope>
    <source>
        <strain evidence="3">KCTC 22671</strain>
    </source>
</reference>
<keyword evidence="1" id="KW-0472">Membrane</keyword>
<accession>A0ABW5YJX4</accession>
<keyword evidence="3" id="KW-1185">Reference proteome</keyword>
<evidence type="ECO:0000256" key="1">
    <source>
        <dbReference type="SAM" id="Phobius"/>
    </source>
</evidence>
<gene>
    <name evidence="2" type="ORF">ACFS5J_04125</name>
</gene>
<feature type="transmembrane region" description="Helical" evidence="1">
    <location>
        <begin position="94"/>
        <end position="112"/>
    </location>
</feature>
<sequence>MNYFEFLKSKAKLIVIWFIVNGLALFVNIFEIKGRVYFKNRHGGYLSGRDNDTVNFFTTNTYQNDFWPFVDFFDNADNLNRGFIFRGIFLNYDISEFIAFSLLIFIILYFNFEAKNKK</sequence>
<evidence type="ECO:0000313" key="3">
    <source>
        <dbReference type="Proteomes" id="UP001597534"/>
    </source>
</evidence>